<dbReference type="CDD" id="cd16936">
    <property type="entry name" value="HATPase_RsbW-like"/>
    <property type="match status" value="1"/>
</dbReference>
<dbReference type="InterPro" id="IPR050267">
    <property type="entry name" value="Anti-sigma-factor_SerPK"/>
</dbReference>
<dbReference type="PANTHER" id="PTHR35526">
    <property type="entry name" value="ANTI-SIGMA-F FACTOR RSBW-RELATED"/>
    <property type="match status" value="1"/>
</dbReference>
<evidence type="ECO:0000259" key="2">
    <source>
        <dbReference type="Pfam" id="PF13581"/>
    </source>
</evidence>
<dbReference type="InterPro" id="IPR036890">
    <property type="entry name" value="HATPase_C_sf"/>
</dbReference>
<dbReference type="RefSeq" id="WP_344266693.1">
    <property type="nucleotide sequence ID" value="NZ_BAAAMJ010000084.1"/>
</dbReference>
<dbReference type="PANTHER" id="PTHR35526:SF3">
    <property type="entry name" value="ANTI-SIGMA-F FACTOR RSBW"/>
    <property type="match status" value="1"/>
</dbReference>
<protein>
    <recommendedName>
        <fullName evidence="2">Histidine kinase/HSP90-like ATPase domain-containing protein</fullName>
    </recommendedName>
</protein>
<dbReference type="Gene3D" id="3.30.565.10">
    <property type="entry name" value="Histidine kinase-like ATPase, C-terminal domain"/>
    <property type="match status" value="1"/>
</dbReference>
<keyword evidence="1" id="KW-0808">Transferase</keyword>
<evidence type="ECO:0000313" key="3">
    <source>
        <dbReference type="EMBL" id="GAA1935400.1"/>
    </source>
</evidence>
<sequence>MTVTTHESEDDTCAWGLTAHPRTIERWRNKAAAAVAAQGGDRSAVDLARLAASELLSNVVKHVADPRCRLVVECGGGFARLQVLDRSTAVPAIRVPDWDAESGRGLWLLHSTAADWGYVCFPGGKSVWIRFPLTGGREEAAT</sequence>
<organism evidence="3 4">
    <name type="scientific">Streptomyces sodiiphilus</name>
    <dbReference type="NCBI Taxonomy" id="226217"/>
    <lineage>
        <taxon>Bacteria</taxon>
        <taxon>Bacillati</taxon>
        <taxon>Actinomycetota</taxon>
        <taxon>Actinomycetes</taxon>
        <taxon>Kitasatosporales</taxon>
        <taxon>Streptomycetaceae</taxon>
        <taxon>Streptomyces</taxon>
    </lineage>
</organism>
<feature type="domain" description="Histidine kinase/HSP90-like ATPase" evidence="2">
    <location>
        <begin position="18"/>
        <end position="130"/>
    </location>
</feature>
<reference evidence="4" key="1">
    <citation type="journal article" date="2019" name="Int. J. Syst. Evol. Microbiol.">
        <title>The Global Catalogue of Microorganisms (GCM) 10K type strain sequencing project: providing services to taxonomists for standard genome sequencing and annotation.</title>
        <authorList>
            <consortium name="The Broad Institute Genomics Platform"/>
            <consortium name="The Broad Institute Genome Sequencing Center for Infectious Disease"/>
            <person name="Wu L."/>
            <person name="Ma J."/>
        </authorList>
    </citation>
    <scope>NUCLEOTIDE SEQUENCE [LARGE SCALE GENOMIC DNA]</scope>
    <source>
        <strain evidence="4">JCM 13581</strain>
    </source>
</reference>
<keyword evidence="4" id="KW-1185">Reference proteome</keyword>
<keyword evidence="1" id="KW-0723">Serine/threonine-protein kinase</keyword>
<comment type="caution">
    <text evidence="3">The sequence shown here is derived from an EMBL/GenBank/DDBJ whole genome shotgun (WGS) entry which is preliminary data.</text>
</comment>
<dbReference type="Pfam" id="PF13581">
    <property type="entry name" value="HATPase_c_2"/>
    <property type="match status" value="1"/>
</dbReference>
<keyword evidence="1" id="KW-0418">Kinase</keyword>
<name>A0ABP5B7K7_9ACTN</name>
<dbReference type="InterPro" id="IPR003594">
    <property type="entry name" value="HATPase_dom"/>
</dbReference>
<dbReference type="SUPFAM" id="SSF55874">
    <property type="entry name" value="ATPase domain of HSP90 chaperone/DNA topoisomerase II/histidine kinase"/>
    <property type="match status" value="1"/>
</dbReference>
<proteinExistence type="predicted"/>
<evidence type="ECO:0000256" key="1">
    <source>
        <dbReference type="ARBA" id="ARBA00022527"/>
    </source>
</evidence>
<accession>A0ABP5B7K7</accession>
<dbReference type="EMBL" id="BAAAMJ010000084">
    <property type="protein sequence ID" value="GAA1935400.1"/>
    <property type="molecule type" value="Genomic_DNA"/>
</dbReference>
<dbReference type="Proteomes" id="UP001501303">
    <property type="component" value="Unassembled WGS sequence"/>
</dbReference>
<evidence type="ECO:0000313" key="4">
    <source>
        <dbReference type="Proteomes" id="UP001501303"/>
    </source>
</evidence>
<gene>
    <name evidence="3" type="ORF">GCM10009716_48030</name>
</gene>